<reference evidence="1 2" key="1">
    <citation type="submission" date="2022-04" db="EMBL/GenBank/DDBJ databases">
        <authorList>
            <person name="Ye Y.-Q."/>
            <person name="Du Z.-J."/>
        </authorList>
    </citation>
    <scope>NUCLEOTIDE SEQUENCE [LARGE SCALE GENOMIC DNA]</scope>
    <source>
        <strain evidence="1 2">A6E488</strain>
    </source>
</reference>
<gene>
    <name evidence="1" type="ORF">MUB46_24195</name>
</gene>
<evidence type="ECO:0000313" key="2">
    <source>
        <dbReference type="Proteomes" id="UP001320898"/>
    </source>
</evidence>
<dbReference type="Proteomes" id="UP001320898">
    <property type="component" value="Unassembled WGS sequence"/>
</dbReference>
<dbReference type="EMBL" id="JALIDZ010000053">
    <property type="protein sequence ID" value="MCT8974968.1"/>
    <property type="molecule type" value="Genomic_DNA"/>
</dbReference>
<sequence>MNIGQRPTMSKTFNWLTQERGVDPGMALLMVRDPDLLNGYIRDASKASQPIEVNGQLVNPQTGQVIGDYRTPDKPTAPIS</sequence>
<feature type="non-terminal residue" evidence="1">
    <location>
        <position position="80"/>
    </location>
</feature>
<dbReference type="AlphaFoldDB" id="A0AAW5R8F3"/>
<dbReference type="RefSeq" id="WP_261618545.1">
    <property type="nucleotide sequence ID" value="NZ_JALIDZ010000053.1"/>
</dbReference>
<evidence type="ECO:0000313" key="1">
    <source>
        <dbReference type="EMBL" id="MCT8974968.1"/>
    </source>
</evidence>
<proteinExistence type="predicted"/>
<accession>A0AAW5R8F3</accession>
<protein>
    <submittedName>
        <fullName evidence="1">Uncharacterized protein</fullName>
    </submittedName>
</protein>
<keyword evidence="2" id="KW-1185">Reference proteome</keyword>
<comment type="caution">
    <text evidence="1">The sequence shown here is derived from an EMBL/GenBank/DDBJ whole genome shotgun (WGS) entry which is preliminary data.</text>
</comment>
<organism evidence="1 2">
    <name type="scientific">Microbaculum marinisediminis</name>
    <dbReference type="NCBI Taxonomy" id="2931392"/>
    <lineage>
        <taxon>Bacteria</taxon>
        <taxon>Pseudomonadati</taxon>
        <taxon>Pseudomonadota</taxon>
        <taxon>Alphaproteobacteria</taxon>
        <taxon>Hyphomicrobiales</taxon>
        <taxon>Tepidamorphaceae</taxon>
        <taxon>Microbaculum</taxon>
    </lineage>
</organism>
<name>A0AAW5R8F3_9HYPH</name>